<evidence type="ECO:0000313" key="3">
    <source>
        <dbReference type="Proteomes" id="UP000180215"/>
    </source>
</evidence>
<evidence type="ECO:0000259" key="1">
    <source>
        <dbReference type="Pfam" id="PF13683"/>
    </source>
</evidence>
<reference evidence="2 3" key="1">
    <citation type="submission" date="2016-10" db="EMBL/GenBank/DDBJ databases">
        <title>Draft genome sequence of Methylobacterium extorquens CP3, a seed endophyte of Crotalaria pumila with plant growth-promoting and metal tolerance properties.</title>
        <authorList>
            <person name="Sanchez-Lopez A.S."/>
            <person name="Van Hamme J.D."/>
            <person name="Thijs S."/>
            <person name="Mcammond B.M."/>
            <person name="Stevens V."/>
            <person name="Gonzalez-Chavez M.D.C."/>
            <person name="Vangronsveld J."/>
        </authorList>
    </citation>
    <scope>NUCLEOTIDE SEQUENCE [LARGE SCALE GENOMIC DNA]</scope>
    <source>
        <strain evidence="2 3">CP3</strain>
    </source>
</reference>
<feature type="domain" description="Integrase catalytic" evidence="1">
    <location>
        <begin position="7"/>
        <end position="40"/>
    </location>
</feature>
<proteinExistence type="predicted"/>
<organism evidence="2 3">
    <name type="scientific">Methylorubrum extorquens</name>
    <name type="common">Methylobacterium dichloromethanicum</name>
    <name type="synonym">Methylobacterium extorquens</name>
    <dbReference type="NCBI Taxonomy" id="408"/>
    <lineage>
        <taxon>Bacteria</taxon>
        <taxon>Pseudomonadati</taxon>
        <taxon>Pseudomonadota</taxon>
        <taxon>Alphaproteobacteria</taxon>
        <taxon>Hyphomicrobiales</taxon>
        <taxon>Methylobacteriaceae</taxon>
        <taxon>Methylorubrum</taxon>
    </lineage>
</organism>
<comment type="caution">
    <text evidence="2">The sequence shown here is derived from an EMBL/GenBank/DDBJ whole genome shotgun (WGS) entry which is preliminary data.</text>
</comment>
<dbReference type="GO" id="GO:0015074">
    <property type="term" value="P:DNA integration"/>
    <property type="evidence" value="ECO:0007669"/>
    <property type="project" value="InterPro"/>
</dbReference>
<name>A0A1S1NZF6_METEX</name>
<protein>
    <submittedName>
        <fullName evidence="2">Transposase</fullName>
    </submittedName>
</protein>
<dbReference type="Pfam" id="PF13683">
    <property type="entry name" value="rve_3"/>
    <property type="match status" value="1"/>
</dbReference>
<dbReference type="InterPro" id="IPR001584">
    <property type="entry name" value="Integrase_cat-core"/>
</dbReference>
<evidence type="ECO:0000313" key="2">
    <source>
        <dbReference type="EMBL" id="OHV14780.1"/>
    </source>
</evidence>
<dbReference type="AlphaFoldDB" id="A0A1S1NZF6"/>
<accession>A0A1S1NZF6</accession>
<gene>
    <name evidence="2" type="ORF">BK022_23895</name>
</gene>
<sequence>MSAYGRKFFYSLREAQIVIGLWQNTCNRVRPHSSLGYRPPAPVTFPDLAFRLPMAAALQ</sequence>
<dbReference type="Proteomes" id="UP000180215">
    <property type="component" value="Unassembled WGS sequence"/>
</dbReference>
<dbReference type="EMBL" id="MNAO01000439">
    <property type="protein sequence ID" value="OHV14780.1"/>
    <property type="molecule type" value="Genomic_DNA"/>
</dbReference>